<keyword evidence="10" id="KW-0460">Magnesium</keyword>
<dbReference type="GO" id="GO:0005634">
    <property type="term" value="C:nucleus"/>
    <property type="evidence" value="ECO:0007669"/>
    <property type="project" value="TreeGrafter"/>
</dbReference>
<gene>
    <name evidence="20" type="ORF">LEMA_P041660.1</name>
</gene>
<dbReference type="eggNOG" id="KOG0701">
    <property type="taxonomic scope" value="Eukaryota"/>
</dbReference>
<evidence type="ECO:0000256" key="3">
    <source>
        <dbReference type="ARBA" id="ARBA00022721"/>
    </source>
</evidence>
<comment type="similarity">
    <text evidence="15">Belongs to the helicase family. Dicer subfamily.</text>
</comment>
<dbReference type="STRING" id="985895.E4ZNP6"/>
<dbReference type="VEuPathDB" id="FungiDB:LEMA_P041660.1"/>
<dbReference type="PANTHER" id="PTHR14950:SF37">
    <property type="entry name" value="ENDORIBONUCLEASE DICER"/>
    <property type="match status" value="1"/>
</dbReference>
<dbReference type="PROSITE" id="PS51194">
    <property type="entry name" value="HELICASE_CTER"/>
    <property type="match status" value="1"/>
</dbReference>
<dbReference type="PROSITE" id="PS51327">
    <property type="entry name" value="DICER_DSRBF"/>
    <property type="match status" value="1"/>
</dbReference>
<feature type="domain" description="RNase III" evidence="16">
    <location>
        <begin position="1089"/>
        <end position="1265"/>
    </location>
</feature>
<dbReference type="Gene3D" id="3.40.50.300">
    <property type="entry name" value="P-loop containing nucleotide triphosphate hydrolases"/>
    <property type="match status" value="2"/>
</dbReference>
<dbReference type="SUPFAM" id="SSF52540">
    <property type="entry name" value="P-loop containing nucleoside triphosphate hydrolases"/>
    <property type="match status" value="1"/>
</dbReference>
<dbReference type="InterPro" id="IPR027417">
    <property type="entry name" value="P-loop_NTPase"/>
</dbReference>
<dbReference type="Pfam" id="PF00271">
    <property type="entry name" value="Helicase_C"/>
    <property type="match status" value="1"/>
</dbReference>
<accession>E4ZNP6</accession>
<evidence type="ECO:0000313" key="20">
    <source>
        <dbReference type="EMBL" id="CBX93265.1"/>
    </source>
</evidence>
<keyword evidence="13" id="KW-0464">Manganese</keyword>
<keyword evidence="7" id="KW-0378">Hydrolase</keyword>
<dbReference type="EMBL" id="FP929105">
    <property type="protein sequence ID" value="CBX93265.1"/>
    <property type="molecule type" value="Genomic_DNA"/>
</dbReference>
<dbReference type="GO" id="GO:0030422">
    <property type="term" value="P:siRNA processing"/>
    <property type="evidence" value="ECO:0007669"/>
    <property type="project" value="TreeGrafter"/>
</dbReference>
<evidence type="ECO:0000256" key="1">
    <source>
        <dbReference type="ARBA" id="ARBA00001936"/>
    </source>
</evidence>
<keyword evidence="11 15" id="KW-0694">RNA-binding</keyword>
<dbReference type="PANTHER" id="PTHR14950">
    <property type="entry name" value="DICER-RELATED"/>
    <property type="match status" value="1"/>
</dbReference>
<dbReference type="GO" id="GO:0004386">
    <property type="term" value="F:helicase activity"/>
    <property type="evidence" value="ECO:0007669"/>
    <property type="project" value="UniProtKB-KW"/>
</dbReference>
<dbReference type="OrthoDB" id="416741at2759"/>
<dbReference type="InterPro" id="IPR036389">
    <property type="entry name" value="RNase_III_sf"/>
</dbReference>
<protein>
    <submittedName>
        <fullName evidence="20">Similar to dicer-like protein 2</fullName>
    </submittedName>
</protein>
<dbReference type="InterPro" id="IPR011545">
    <property type="entry name" value="DEAD/DEAH_box_helicase_dom"/>
</dbReference>
<keyword evidence="5" id="KW-0677">Repeat</keyword>
<dbReference type="Gene3D" id="1.10.1520.10">
    <property type="entry name" value="Ribonuclease III domain"/>
    <property type="match status" value="2"/>
</dbReference>
<dbReference type="InterPro" id="IPR014001">
    <property type="entry name" value="Helicase_ATP-bd"/>
</dbReference>
<feature type="domain" description="RNase III" evidence="16">
    <location>
        <begin position="909"/>
        <end position="1049"/>
    </location>
</feature>
<dbReference type="GO" id="GO:0051607">
    <property type="term" value="P:defense response to virus"/>
    <property type="evidence" value="ECO:0007669"/>
    <property type="project" value="UniProtKB-KW"/>
</dbReference>
<dbReference type="SUPFAM" id="SSF69065">
    <property type="entry name" value="RNase III domain-like"/>
    <property type="match status" value="2"/>
</dbReference>
<keyword evidence="3" id="KW-0930">Antiviral protein</keyword>
<dbReference type="SMART" id="SM00535">
    <property type="entry name" value="RIBOc"/>
    <property type="match status" value="2"/>
</dbReference>
<dbReference type="GO" id="GO:0005524">
    <property type="term" value="F:ATP binding"/>
    <property type="evidence" value="ECO:0007669"/>
    <property type="project" value="UniProtKB-KW"/>
</dbReference>
<dbReference type="SMART" id="SM00490">
    <property type="entry name" value="HELICc"/>
    <property type="match status" value="1"/>
</dbReference>
<keyword evidence="8" id="KW-0347">Helicase</keyword>
<evidence type="ECO:0000256" key="10">
    <source>
        <dbReference type="ARBA" id="ARBA00022842"/>
    </source>
</evidence>
<comment type="cofactor">
    <cofactor evidence="2">
        <name>Mg(2+)</name>
        <dbReference type="ChEBI" id="CHEBI:18420"/>
    </cofactor>
</comment>
<dbReference type="Gene3D" id="3.30.160.380">
    <property type="entry name" value="Dicer dimerisation domain"/>
    <property type="match status" value="1"/>
</dbReference>
<feature type="domain" description="Dicer dsRNA-binding fold" evidence="19">
    <location>
        <begin position="551"/>
        <end position="645"/>
    </location>
</feature>
<dbReference type="FunFam" id="3.40.50.300:FF:001669">
    <property type="entry name" value="Dicer-like protein 1"/>
    <property type="match status" value="1"/>
</dbReference>
<dbReference type="Proteomes" id="UP000002668">
    <property type="component" value="Genome"/>
</dbReference>
<dbReference type="PROSITE" id="PS51192">
    <property type="entry name" value="HELICASE_ATP_BIND_1"/>
    <property type="match status" value="1"/>
</dbReference>
<dbReference type="GO" id="GO:0005737">
    <property type="term" value="C:cytoplasm"/>
    <property type="evidence" value="ECO:0007669"/>
    <property type="project" value="TreeGrafter"/>
</dbReference>
<evidence type="ECO:0000259" key="19">
    <source>
        <dbReference type="PROSITE" id="PS51327"/>
    </source>
</evidence>
<dbReference type="InterPro" id="IPR000999">
    <property type="entry name" value="RNase_III_dom"/>
</dbReference>
<dbReference type="GO" id="GO:0003723">
    <property type="term" value="F:RNA binding"/>
    <property type="evidence" value="ECO:0007669"/>
    <property type="project" value="UniProtKB-UniRule"/>
</dbReference>
<evidence type="ECO:0000256" key="9">
    <source>
        <dbReference type="ARBA" id="ARBA00022840"/>
    </source>
</evidence>
<proteinExistence type="inferred from homology"/>
<evidence type="ECO:0000259" key="18">
    <source>
        <dbReference type="PROSITE" id="PS51194"/>
    </source>
</evidence>
<dbReference type="CDD" id="cd00593">
    <property type="entry name" value="RIBOc"/>
    <property type="match status" value="2"/>
</dbReference>
<evidence type="ECO:0000259" key="16">
    <source>
        <dbReference type="PROSITE" id="PS50142"/>
    </source>
</evidence>
<sequence length="1393" mass="157271">MEFMNDTAIVVETSDGEPFRLRSYQTEMVEESLQQNIIVVVWFLAPSVTLCEQQYEVFKYNLPGYGIQVLSGKDGVDHWTDQGTWDAVLHNVRIVLSTHQVLLDALTHAFVRMSKLALLIFDEAHNCTLNHPARRIMSDFYKPFADAADPKSPVPKILGLSASPVMKAAATKEALEQIERNLRAIARTPKIYRSELMRFVHKPEVLQVSYPPPSPSDVSSPLLLSLQHILVTYEIKSDPYMLELLQKQQDGDEVRKQLEKLFVSRKTYCYEQIRTLASKAFDMTHEFGVSAMEWYLQQSMGQLREVVDMTSHQQLFDTAAREKQHLMRILESLPLPRDTIGSSISPSKLSHKVEMLIDLLVSELMENPDFFGLVFVEQRVFVAALAQILATHPQTQSLFRVGTFVGESQSPKRKTNIANLAESRNQGATLDDFRAGRTNLMLATSVLEEGIDISSCNLVVDFERPKNLKSFVQRRGRARKQRSKYFIFTPQGPGSRSSEYWQSLEADMRRAYEDELRIVKMANEREKVEEEEDGREFRIQSTGALLTLDNACQHLYHFCAVSATGSFVDSRPQFKFTDVLTGQIISEVLLPICIDPSVRKANSLKSWRTEKMARKDAAFEAYTALYRAGLVNDNLLPIRQTTDFVPCVSDRTASIIEVSALYNPWYQIALCQQRRPCTWYRTLLTLNVPREQSAQFVLFTPVALPLNDSEILLHWNQTEKYHVSSSWLPDTSLSEQEVQILRSITFHMLYPVFHGRMKDERDDFLWLLTPCDSGGCVLDSTSLSALQAKMKGQQSLLDLLETGRFDPSDCGLISIPGDSRKFILNMEPSNYSNPSEIPVVWANRFPKRRDFLHPVVGDPDQAIPNQKAEPLPISDCMVDNLPAQYSIFALLFPSILHKFECDLIADQLRTSLLSPVAFQLLDLPLLVKALTSSSTGEVEDYQQLEFYGDCILKFISSLHLMAANPKEPESFLTQKKGNIVSNGSLTRASLSAGLDRYVITKRFTGAKWQPRLLVETVTVTSPPNKVKLSSKLIADVVESIIGASFVVGGFPKAFACIQTLLPLENWISIPDANNILYDFAQEGPTFTGLSTLERLIGHTFSKKFLLLDAITHASYLGPNVHCDYQRTEFLGDAVLDFIITKRLYAHTPPLEHQTMHAIRTAMVNASFLAFRMFETTIDEHLTNKATLQTDVQSRALWQFLRSGAPQVNAAREIAFKQHQEARGQILVALERDARYPWHLLALTDPPKFLSDIVESVLGAIYIDSRGDFSICQAFVQRLGILESLERILRDNVDCLHPKERLGHLAVNKDVKYIKVDPNKDDGVVSKDMYKCQVAVGGVKIGHPVEGLKRLNTETIAASLACHDLETLVESSMCDTEGEDTFFDAEDDSIMLEN</sequence>
<dbReference type="Pfam" id="PF00636">
    <property type="entry name" value="Ribonuclease_3"/>
    <property type="match status" value="2"/>
</dbReference>
<feature type="domain" description="Helicase ATP-binding" evidence="17">
    <location>
        <begin position="1"/>
        <end position="182"/>
    </location>
</feature>
<dbReference type="FunFam" id="1.10.1520.10:FF:000032">
    <property type="entry name" value="Dicer-like protein 2"/>
    <property type="match status" value="1"/>
</dbReference>
<dbReference type="InParanoid" id="E4ZNP6"/>
<evidence type="ECO:0000259" key="17">
    <source>
        <dbReference type="PROSITE" id="PS51192"/>
    </source>
</evidence>
<keyword evidence="12" id="KW-0051">Antiviral defense</keyword>
<evidence type="ECO:0000256" key="6">
    <source>
        <dbReference type="ARBA" id="ARBA00022741"/>
    </source>
</evidence>
<evidence type="ECO:0000256" key="4">
    <source>
        <dbReference type="ARBA" id="ARBA00022723"/>
    </source>
</evidence>
<dbReference type="InterPro" id="IPR005034">
    <property type="entry name" value="Dicer_dimerisation"/>
</dbReference>
<comment type="cofactor">
    <cofactor evidence="1">
        <name>Mn(2+)</name>
        <dbReference type="ChEBI" id="CHEBI:29035"/>
    </cofactor>
</comment>
<evidence type="ECO:0000256" key="11">
    <source>
        <dbReference type="ARBA" id="ARBA00022884"/>
    </source>
</evidence>
<evidence type="ECO:0000256" key="7">
    <source>
        <dbReference type="ARBA" id="ARBA00022801"/>
    </source>
</evidence>
<reference evidence="21" key="1">
    <citation type="journal article" date="2011" name="Nat. Commun.">
        <title>Effector diversification within compartments of the Leptosphaeria maculans genome affected by Repeat-Induced Point mutations.</title>
        <authorList>
            <person name="Rouxel T."/>
            <person name="Grandaubert J."/>
            <person name="Hane J.K."/>
            <person name="Hoede C."/>
            <person name="van de Wouw A.P."/>
            <person name="Couloux A."/>
            <person name="Dominguez V."/>
            <person name="Anthouard V."/>
            <person name="Bally P."/>
            <person name="Bourras S."/>
            <person name="Cozijnsen A.J."/>
            <person name="Ciuffetti L.M."/>
            <person name="Degrave A."/>
            <person name="Dilmaghani A."/>
            <person name="Duret L."/>
            <person name="Fudal I."/>
            <person name="Goodwin S.B."/>
            <person name="Gout L."/>
            <person name="Glaser N."/>
            <person name="Linglin J."/>
            <person name="Kema G.H.J."/>
            <person name="Lapalu N."/>
            <person name="Lawrence C.B."/>
            <person name="May K."/>
            <person name="Meyer M."/>
            <person name="Ollivier B."/>
            <person name="Poulain J."/>
            <person name="Schoch C.L."/>
            <person name="Simon A."/>
            <person name="Spatafora J.W."/>
            <person name="Stachowiak A."/>
            <person name="Turgeon B.G."/>
            <person name="Tyler B.M."/>
            <person name="Vincent D."/>
            <person name="Weissenbach J."/>
            <person name="Amselem J."/>
            <person name="Quesneville H."/>
            <person name="Oliver R.P."/>
            <person name="Wincker P."/>
            <person name="Balesdent M.-H."/>
            <person name="Howlett B.J."/>
        </authorList>
    </citation>
    <scope>NUCLEOTIDE SEQUENCE [LARGE SCALE GENOMIC DNA]</scope>
    <source>
        <strain evidence="21">JN3 / isolate v23.1.3 / race Av1-4-5-6-7-8</strain>
    </source>
</reference>
<keyword evidence="9" id="KW-0067">ATP-binding</keyword>
<name>E4ZNP6_LEPMJ</name>
<evidence type="ECO:0000256" key="13">
    <source>
        <dbReference type="ARBA" id="ARBA00023211"/>
    </source>
</evidence>
<dbReference type="InterPro" id="IPR038248">
    <property type="entry name" value="Dicer_dimer_sf"/>
</dbReference>
<dbReference type="PROSITE" id="PS50142">
    <property type="entry name" value="RNASE_3_2"/>
    <property type="match status" value="2"/>
</dbReference>
<evidence type="ECO:0000256" key="5">
    <source>
        <dbReference type="ARBA" id="ARBA00022737"/>
    </source>
</evidence>
<feature type="domain" description="Helicase C-terminal" evidence="18">
    <location>
        <begin position="352"/>
        <end position="527"/>
    </location>
</feature>
<dbReference type="GO" id="GO:0046872">
    <property type="term" value="F:metal ion binding"/>
    <property type="evidence" value="ECO:0007669"/>
    <property type="project" value="UniProtKB-KW"/>
</dbReference>
<dbReference type="CDD" id="cd18802">
    <property type="entry name" value="SF2_C_dicer"/>
    <property type="match status" value="1"/>
</dbReference>
<evidence type="ECO:0000313" key="21">
    <source>
        <dbReference type="Proteomes" id="UP000002668"/>
    </source>
</evidence>
<evidence type="ECO:0000256" key="2">
    <source>
        <dbReference type="ARBA" id="ARBA00001946"/>
    </source>
</evidence>
<dbReference type="eggNOG" id="KOG0354">
    <property type="taxonomic scope" value="Eukaryota"/>
</dbReference>
<keyword evidence="4" id="KW-0479">Metal-binding</keyword>
<evidence type="ECO:0000256" key="12">
    <source>
        <dbReference type="ARBA" id="ARBA00023118"/>
    </source>
</evidence>
<comment type="function">
    <text evidence="14">Dicer-like endonuclease involved in cleaving double-stranded RNA in the RNA interference (RNAi) pathway. Produces 21 to 25 bp dsRNAs (siRNAs) which target the selective destruction of homologous RNAs leading to sequence-specific suppression of gene expression, called post-transcriptional gene silencing (PTGS). Part of a broad host defense response against viral infection and transposons.</text>
</comment>
<dbReference type="Pfam" id="PF03368">
    <property type="entry name" value="Dicer_dimer"/>
    <property type="match status" value="1"/>
</dbReference>
<dbReference type="OMA" id="HFCAVIP"/>
<keyword evidence="21" id="KW-1185">Reference proteome</keyword>
<dbReference type="GO" id="GO:0050688">
    <property type="term" value="P:regulation of defense response to virus"/>
    <property type="evidence" value="ECO:0007669"/>
    <property type="project" value="UniProtKB-KW"/>
</dbReference>
<evidence type="ECO:0000256" key="8">
    <source>
        <dbReference type="ARBA" id="ARBA00022806"/>
    </source>
</evidence>
<dbReference type="GO" id="GO:0004525">
    <property type="term" value="F:ribonuclease III activity"/>
    <property type="evidence" value="ECO:0007669"/>
    <property type="project" value="InterPro"/>
</dbReference>
<evidence type="ECO:0000256" key="14">
    <source>
        <dbReference type="ARBA" id="ARBA00025403"/>
    </source>
</evidence>
<dbReference type="InterPro" id="IPR001650">
    <property type="entry name" value="Helicase_C-like"/>
</dbReference>
<keyword evidence="6" id="KW-0547">Nucleotide-binding</keyword>
<dbReference type="HOGENOM" id="CLU_000907_4_6_1"/>
<dbReference type="Pfam" id="PF00270">
    <property type="entry name" value="DEAD"/>
    <property type="match status" value="1"/>
</dbReference>
<evidence type="ECO:0000256" key="15">
    <source>
        <dbReference type="PROSITE-ProRule" id="PRU00657"/>
    </source>
</evidence>
<organism evidence="21">
    <name type="scientific">Leptosphaeria maculans (strain JN3 / isolate v23.1.3 / race Av1-4-5-6-7-8)</name>
    <name type="common">Blackleg fungus</name>
    <name type="synonym">Phoma lingam</name>
    <dbReference type="NCBI Taxonomy" id="985895"/>
    <lineage>
        <taxon>Eukaryota</taxon>
        <taxon>Fungi</taxon>
        <taxon>Dikarya</taxon>
        <taxon>Ascomycota</taxon>
        <taxon>Pezizomycotina</taxon>
        <taxon>Dothideomycetes</taxon>
        <taxon>Pleosporomycetidae</taxon>
        <taxon>Pleosporales</taxon>
        <taxon>Pleosporineae</taxon>
        <taxon>Leptosphaeriaceae</taxon>
        <taxon>Plenodomus</taxon>
        <taxon>Plenodomus lingam/Leptosphaeria maculans species complex</taxon>
    </lineage>
</organism>